<accession>A0A6G3MGA3</accession>
<dbReference type="PANTHER" id="PTHR45755">
    <property type="match status" value="1"/>
</dbReference>
<dbReference type="InterPro" id="IPR027469">
    <property type="entry name" value="Cation_efflux_TMD_sf"/>
</dbReference>
<reference evidence="15" key="1">
    <citation type="submission" date="2018-11" db="EMBL/GenBank/DDBJ databases">
        <title>Henneguya salminicola genome and transcriptome.</title>
        <authorList>
            <person name="Yahalomi D."/>
            <person name="Atkinson S.D."/>
            <person name="Neuhof M."/>
            <person name="Chang E.S."/>
            <person name="Philippe H."/>
            <person name="Cartwright P."/>
            <person name="Bartholomew J.L."/>
            <person name="Huchon D."/>
        </authorList>
    </citation>
    <scope>NUCLEOTIDE SEQUENCE</scope>
    <source>
        <strain evidence="15">Hz1</strain>
        <tissue evidence="15">Whole</tissue>
    </source>
</reference>
<feature type="transmembrane region" description="Helical" evidence="13">
    <location>
        <begin position="31"/>
        <end position="51"/>
    </location>
</feature>
<feature type="transmembrane region" description="Helical" evidence="13">
    <location>
        <begin position="63"/>
        <end position="80"/>
    </location>
</feature>
<dbReference type="PANTHER" id="PTHR45755:SF4">
    <property type="entry name" value="ZINC TRANSPORTER 7"/>
    <property type="match status" value="1"/>
</dbReference>
<comment type="subcellular location">
    <subcellularLocation>
        <location evidence="2">Golgi apparatus</location>
        <location evidence="2">trans-Golgi network</location>
    </subcellularLocation>
    <subcellularLocation>
        <location evidence="1">Membrane</location>
        <topology evidence="1">Multi-pass membrane protein</topology>
    </subcellularLocation>
</comment>
<evidence type="ECO:0000259" key="14">
    <source>
        <dbReference type="Pfam" id="PF01545"/>
    </source>
</evidence>
<dbReference type="GO" id="GO:0016020">
    <property type="term" value="C:membrane"/>
    <property type="evidence" value="ECO:0007669"/>
    <property type="project" value="UniProtKB-SubCell"/>
</dbReference>
<dbReference type="AlphaFoldDB" id="A0A6G3MGA3"/>
<dbReference type="EMBL" id="GHBP01002329">
    <property type="protein sequence ID" value="NDJ93065.1"/>
    <property type="molecule type" value="Transcribed_RNA"/>
</dbReference>
<feature type="domain" description="Cation efflux protein transmembrane" evidence="14">
    <location>
        <begin position="17"/>
        <end position="88"/>
    </location>
</feature>
<dbReference type="InterPro" id="IPR045316">
    <property type="entry name" value="Msc2-like"/>
</dbReference>
<evidence type="ECO:0000256" key="12">
    <source>
        <dbReference type="ARBA" id="ARBA00046010"/>
    </source>
</evidence>
<keyword evidence="7" id="KW-0862">Zinc</keyword>
<name>A0A6G3MGA3_HENSL</name>
<dbReference type="SUPFAM" id="SSF161111">
    <property type="entry name" value="Cation efflux protein transmembrane domain-like"/>
    <property type="match status" value="1"/>
</dbReference>
<keyword evidence="10 13" id="KW-0472">Membrane</keyword>
<comment type="function">
    <text evidence="12">Zinc ion transporter mediating zinc entry from the cytosol into the lumen of organelles along the secretory pathway. By contributing to zinc ion homeostasis within the early secretory pathway, regulates the activation and folding of enzymes like alkaline phosphatases.</text>
</comment>
<dbReference type="InterPro" id="IPR058533">
    <property type="entry name" value="Cation_efflux_TM"/>
</dbReference>
<evidence type="ECO:0000256" key="5">
    <source>
        <dbReference type="ARBA" id="ARBA00022448"/>
    </source>
</evidence>
<evidence type="ECO:0000256" key="3">
    <source>
        <dbReference type="ARBA" id="ARBA00008873"/>
    </source>
</evidence>
<evidence type="ECO:0000256" key="6">
    <source>
        <dbReference type="ARBA" id="ARBA00022692"/>
    </source>
</evidence>
<proteinExistence type="inferred from homology"/>
<evidence type="ECO:0000313" key="15">
    <source>
        <dbReference type="EMBL" id="NDJ93065.1"/>
    </source>
</evidence>
<comment type="similarity">
    <text evidence="3">Belongs to the cation diffusion facilitator (CDF) transporter (TC 2.A.4) family. SLC30A subfamily.</text>
</comment>
<keyword evidence="6 13" id="KW-0812">Transmembrane</keyword>
<dbReference type="InterPro" id="IPR002524">
    <property type="entry name" value="Cation_efflux"/>
</dbReference>
<dbReference type="GO" id="GO:0005794">
    <property type="term" value="C:Golgi apparatus"/>
    <property type="evidence" value="ECO:0007669"/>
    <property type="project" value="UniProtKB-SubCell"/>
</dbReference>
<evidence type="ECO:0000256" key="1">
    <source>
        <dbReference type="ARBA" id="ARBA00004141"/>
    </source>
</evidence>
<dbReference type="GO" id="GO:0005385">
    <property type="term" value="F:zinc ion transmembrane transporter activity"/>
    <property type="evidence" value="ECO:0007669"/>
    <property type="project" value="InterPro"/>
</dbReference>
<evidence type="ECO:0000256" key="4">
    <source>
        <dbReference type="ARBA" id="ARBA00011182"/>
    </source>
</evidence>
<sequence>MENYDSHSKVHNHSDCGKSIQKQENQIMRGVLLHIMADTLGSVAVIISSFLVTNYELHKADTICSIFCSIMIFTCSIPLIRDSVAILMERLPVHIENEIKQSLLLIKRLPGIYQISVFHTWTIGSNSHYTCMSITMAPTVDPIIICNRIKNTMKEIGVENTIIETIIAT</sequence>
<organism evidence="15">
    <name type="scientific">Henneguya salminicola</name>
    <name type="common">Myxosporean</name>
    <dbReference type="NCBI Taxonomy" id="69463"/>
    <lineage>
        <taxon>Eukaryota</taxon>
        <taxon>Metazoa</taxon>
        <taxon>Cnidaria</taxon>
        <taxon>Myxozoa</taxon>
        <taxon>Myxosporea</taxon>
        <taxon>Bivalvulida</taxon>
        <taxon>Platysporina</taxon>
        <taxon>Myxobolidae</taxon>
        <taxon>Henneguya</taxon>
    </lineage>
</organism>
<evidence type="ECO:0000256" key="9">
    <source>
        <dbReference type="ARBA" id="ARBA00023065"/>
    </source>
</evidence>
<evidence type="ECO:0000256" key="8">
    <source>
        <dbReference type="ARBA" id="ARBA00022989"/>
    </source>
</evidence>
<keyword evidence="8 13" id="KW-1133">Transmembrane helix</keyword>
<dbReference type="Gene3D" id="1.20.1510.10">
    <property type="entry name" value="Cation efflux protein transmembrane domain"/>
    <property type="match status" value="1"/>
</dbReference>
<evidence type="ECO:0000256" key="11">
    <source>
        <dbReference type="ARBA" id="ARBA00034634"/>
    </source>
</evidence>
<evidence type="ECO:0000256" key="7">
    <source>
        <dbReference type="ARBA" id="ARBA00022906"/>
    </source>
</evidence>
<evidence type="ECO:0000256" key="2">
    <source>
        <dbReference type="ARBA" id="ARBA00004601"/>
    </source>
</evidence>
<dbReference type="GO" id="GO:0006882">
    <property type="term" value="P:intracellular zinc ion homeostasis"/>
    <property type="evidence" value="ECO:0007669"/>
    <property type="project" value="InterPro"/>
</dbReference>
<keyword evidence="5" id="KW-0813">Transport</keyword>
<comment type="subunit">
    <text evidence="4">Homooligomer.</text>
</comment>
<evidence type="ECO:0000256" key="13">
    <source>
        <dbReference type="SAM" id="Phobius"/>
    </source>
</evidence>
<keyword evidence="7" id="KW-0864">Zinc transport</keyword>
<protein>
    <submittedName>
        <fullName evidence="15">Zinc transporter 7 (Trinotate prediction)</fullName>
    </submittedName>
</protein>
<comment type="catalytic activity">
    <reaction evidence="11">
        <text>Zn(2+)(in) = Zn(2+)(out)</text>
        <dbReference type="Rhea" id="RHEA:29351"/>
        <dbReference type="ChEBI" id="CHEBI:29105"/>
    </reaction>
</comment>
<keyword evidence="9" id="KW-0406">Ion transport</keyword>
<dbReference type="Pfam" id="PF01545">
    <property type="entry name" value="Cation_efflux"/>
    <property type="match status" value="1"/>
</dbReference>
<dbReference type="NCBIfam" id="TIGR01297">
    <property type="entry name" value="CDF"/>
    <property type="match status" value="1"/>
</dbReference>
<evidence type="ECO:0000256" key="10">
    <source>
        <dbReference type="ARBA" id="ARBA00023136"/>
    </source>
</evidence>